<reference evidence="3" key="1">
    <citation type="journal article" date="2019" name="Int. J. Syst. Evol. Microbiol.">
        <title>The Global Catalogue of Microorganisms (GCM) 10K type strain sequencing project: providing services to taxonomists for standard genome sequencing and annotation.</title>
        <authorList>
            <consortium name="The Broad Institute Genomics Platform"/>
            <consortium name="The Broad Institute Genome Sequencing Center for Infectious Disease"/>
            <person name="Wu L."/>
            <person name="Ma J."/>
        </authorList>
    </citation>
    <scope>NUCLEOTIDE SEQUENCE [LARGE SCALE GENOMIC DNA]</scope>
    <source>
        <strain evidence="3">KCTC 42195</strain>
    </source>
</reference>
<accession>A0ABV7TUE8</accession>
<proteinExistence type="predicted"/>
<dbReference type="Proteomes" id="UP001595636">
    <property type="component" value="Unassembled WGS sequence"/>
</dbReference>
<evidence type="ECO:0000313" key="3">
    <source>
        <dbReference type="Proteomes" id="UP001595636"/>
    </source>
</evidence>
<gene>
    <name evidence="2" type="ORF">ACFOKJ_09685</name>
</gene>
<evidence type="ECO:0000259" key="1">
    <source>
        <dbReference type="Pfam" id="PF13883"/>
    </source>
</evidence>
<dbReference type="PANTHER" id="PTHR13343">
    <property type="entry name" value="CREG1 PROTEIN"/>
    <property type="match status" value="1"/>
</dbReference>
<keyword evidence="3" id="KW-1185">Reference proteome</keyword>
<evidence type="ECO:0000313" key="2">
    <source>
        <dbReference type="EMBL" id="MFC3626398.1"/>
    </source>
</evidence>
<feature type="domain" description="CREG-like beta-barrel" evidence="1">
    <location>
        <begin position="11"/>
        <end position="145"/>
    </location>
</feature>
<name>A0ABV7TUE8_9NEIS</name>
<dbReference type="EMBL" id="JBHRYH010000020">
    <property type="protein sequence ID" value="MFC3626398.1"/>
    <property type="molecule type" value="Genomic_DNA"/>
</dbReference>
<organism evidence="2 3">
    <name type="scientific">Vogesella amnigena</name>
    <dbReference type="NCBI Taxonomy" id="1507449"/>
    <lineage>
        <taxon>Bacteria</taxon>
        <taxon>Pseudomonadati</taxon>
        <taxon>Pseudomonadota</taxon>
        <taxon>Betaproteobacteria</taxon>
        <taxon>Neisseriales</taxon>
        <taxon>Chromobacteriaceae</taxon>
        <taxon>Vogesella</taxon>
    </lineage>
</organism>
<dbReference type="InterPro" id="IPR055343">
    <property type="entry name" value="CREG_beta-barrel"/>
</dbReference>
<dbReference type="InterPro" id="IPR012349">
    <property type="entry name" value="Split_barrel_FMN-bd"/>
</dbReference>
<sequence length="213" mass="23314">MKIAIADCLHLLHGCDDAALATHAQALPGYPFVTSVPLALDAAHCPWLLMSELAEHCRNVRADGRVSLLLQQPADEVLASARMTLLGDLQAATPDAATQQRLLRYCPQFADYLALGDFHFFRLQPRRVRFIGGFGRMGWVEEADWQALPLLSDRDEAAVLAGLQLPPQLTVLGVDYSGVDVRRDGQRLRLPLPDMVASVEALAAAVRQQLALL</sequence>
<dbReference type="SUPFAM" id="SSF50475">
    <property type="entry name" value="FMN-binding split barrel"/>
    <property type="match status" value="1"/>
</dbReference>
<protein>
    <submittedName>
        <fullName evidence="2">HugZ family protein</fullName>
    </submittedName>
</protein>
<comment type="caution">
    <text evidence="2">The sequence shown here is derived from an EMBL/GenBank/DDBJ whole genome shotgun (WGS) entry which is preliminary data.</text>
</comment>
<dbReference type="RefSeq" id="WP_390279051.1">
    <property type="nucleotide sequence ID" value="NZ_JBHRYH010000020.1"/>
</dbReference>
<dbReference type="Pfam" id="PF13883">
    <property type="entry name" value="CREG_beta-barrel"/>
    <property type="match status" value="1"/>
</dbReference>
<dbReference type="Gene3D" id="2.30.110.10">
    <property type="entry name" value="Electron Transport, Fmn-binding Protein, Chain A"/>
    <property type="match status" value="1"/>
</dbReference>
<dbReference type="PANTHER" id="PTHR13343:SF17">
    <property type="entry name" value="CELLULAR REPRESSOR OF E1A-STIMULATED GENES, ISOFORM A"/>
    <property type="match status" value="1"/>
</dbReference>